<keyword evidence="1" id="KW-0614">Plasmid</keyword>
<geneLocation type="plasmid" evidence="2">
    <name>pgfj2</name>
</geneLocation>
<sequence>MSTEKTIIELVGISKVSSALSSIETKDLTEKVFLAFHRYRHGCIKFLIKNVFFADYGDGKGWQITRYKTIDELSADLQVVDYLIAPFELLRKEIEIIELKTSNDCCSPNAFQIVQDHVKAQSDAVSVRRESNIQPVEYWQGRLDSYEDVNHFIRNKTQIL</sequence>
<protein>
    <submittedName>
        <fullName evidence="1">Uncharacterized protein</fullName>
    </submittedName>
</protein>
<gene>
    <name evidence="1" type="ORF">BEN76_16810</name>
</gene>
<reference evidence="1 2" key="1">
    <citation type="submission" date="2016-08" db="EMBL/GenBank/DDBJ databases">
        <title>Complete genome sequence of Acinetobacter baylyi strain GFJ2.</title>
        <authorList>
            <person name="Tabata M."/>
            <person name="Kuboki S."/>
            <person name="Gibu N."/>
            <person name="Kinouchi Y."/>
            <person name="Vangnai A."/>
            <person name="Kasai D."/>
            <person name="Fukuda M."/>
        </authorList>
    </citation>
    <scope>NUCLEOTIDE SEQUENCE [LARGE SCALE GENOMIC DNA]</scope>
    <source>
        <strain evidence="1 2">GFJ2</strain>
        <plasmid evidence="2">Plasmid pgfj2</plasmid>
    </source>
</reference>
<accession>A0A1P8ENA5</accession>
<evidence type="ECO:0000313" key="1">
    <source>
        <dbReference type="EMBL" id="APV37708.1"/>
    </source>
</evidence>
<dbReference type="AlphaFoldDB" id="A0A1P8ENA5"/>
<dbReference type="Proteomes" id="UP000185674">
    <property type="component" value="Plasmid pGFJ2"/>
</dbReference>
<dbReference type="KEGG" id="asol:BEN76_16810"/>
<dbReference type="RefSeq" id="WP_076033716.1">
    <property type="nucleotide sequence ID" value="NZ_CP016898.1"/>
</dbReference>
<name>A0A1P8ENA5_9GAMM</name>
<proteinExistence type="predicted"/>
<evidence type="ECO:0000313" key="2">
    <source>
        <dbReference type="Proteomes" id="UP000185674"/>
    </source>
</evidence>
<organism evidence="1 2">
    <name type="scientific">Acinetobacter soli</name>
    <dbReference type="NCBI Taxonomy" id="487316"/>
    <lineage>
        <taxon>Bacteria</taxon>
        <taxon>Pseudomonadati</taxon>
        <taxon>Pseudomonadota</taxon>
        <taxon>Gammaproteobacteria</taxon>
        <taxon>Moraxellales</taxon>
        <taxon>Moraxellaceae</taxon>
        <taxon>Acinetobacter</taxon>
    </lineage>
</organism>
<dbReference type="EMBL" id="CP016898">
    <property type="protein sequence ID" value="APV37708.1"/>
    <property type="molecule type" value="Genomic_DNA"/>
</dbReference>